<gene>
    <name evidence="1" type="ORF">NDU88_001744</name>
</gene>
<accession>A0AAV7SB97</accession>
<organism evidence="1 2">
    <name type="scientific">Pleurodeles waltl</name>
    <name type="common">Iberian ribbed newt</name>
    <dbReference type="NCBI Taxonomy" id="8319"/>
    <lineage>
        <taxon>Eukaryota</taxon>
        <taxon>Metazoa</taxon>
        <taxon>Chordata</taxon>
        <taxon>Craniata</taxon>
        <taxon>Vertebrata</taxon>
        <taxon>Euteleostomi</taxon>
        <taxon>Amphibia</taxon>
        <taxon>Batrachia</taxon>
        <taxon>Caudata</taxon>
        <taxon>Salamandroidea</taxon>
        <taxon>Salamandridae</taxon>
        <taxon>Pleurodelinae</taxon>
        <taxon>Pleurodeles</taxon>
    </lineage>
</organism>
<dbReference type="Proteomes" id="UP001066276">
    <property type="component" value="Chromosome 4_2"/>
</dbReference>
<comment type="caution">
    <text evidence="1">The sequence shown here is derived from an EMBL/GenBank/DDBJ whole genome shotgun (WGS) entry which is preliminary data.</text>
</comment>
<sequence>MQRRRERDPALPALMVFPAAAGQPPHKAAPQALCRAHLTPGLPVSHGRHTSNAPHCPGTSPRSVFHLTAWHLGCLKRAPIPLQALLLLDLPTAELHENSSTQVPPWP</sequence>
<name>A0AAV7SB97_PLEWA</name>
<keyword evidence="2" id="KW-1185">Reference proteome</keyword>
<evidence type="ECO:0000313" key="2">
    <source>
        <dbReference type="Proteomes" id="UP001066276"/>
    </source>
</evidence>
<dbReference type="AlphaFoldDB" id="A0AAV7SB97"/>
<proteinExistence type="predicted"/>
<dbReference type="EMBL" id="JANPWB010000008">
    <property type="protein sequence ID" value="KAJ1161257.1"/>
    <property type="molecule type" value="Genomic_DNA"/>
</dbReference>
<evidence type="ECO:0000313" key="1">
    <source>
        <dbReference type="EMBL" id="KAJ1161257.1"/>
    </source>
</evidence>
<reference evidence="1" key="1">
    <citation type="journal article" date="2022" name="bioRxiv">
        <title>Sequencing and chromosome-scale assembly of the giantPleurodeles waltlgenome.</title>
        <authorList>
            <person name="Brown T."/>
            <person name="Elewa A."/>
            <person name="Iarovenko S."/>
            <person name="Subramanian E."/>
            <person name="Araus A.J."/>
            <person name="Petzold A."/>
            <person name="Susuki M."/>
            <person name="Suzuki K.-i.T."/>
            <person name="Hayashi T."/>
            <person name="Toyoda A."/>
            <person name="Oliveira C."/>
            <person name="Osipova E."/>
            <person name="Leigh N.D."/>
            <person name="Simon A."/>
            <person name="Yun M.H."/>
        </authorList>
    </citation>
    <scope>NUCLEOTIDE SEQUENCE</scope>
    <source>
        <strain evidence="1">20211129_DDA</strain>
        <tissue evidence="1">Liver</tissue>
    </source>
</reference>
<protein>
    <submittedName>
        <fullName evidence="1">Uncharacterized protein</fullName>
    </submittedName>
</protein>